<keyword evidence="4" id="KW-1185">Reference proteome</keyword>
<feature type="compositionally biased region" description="Pro residues" evidence="2">
    <location>
        <begin position="85"/>
        <end position="99"/>
    </location>
</feature>
<evidence type="ECO:0000256" key="2">
    <source>
        <dbReference type="SAM" id="MobiDB-lite"/>
    </source>
</evidence>
<dbReference type="AlphaFoldDB" id="A0A9Q5I4D8"/>
<sequence length="536" mass="59679">MPLLKQDEEVDTDRTKVYTNPDMERTEALKEQVEGDEEAEAYLRDSGVAPFNERQQVEDDQRALEPAQGRRGRCKSRQHEGGSFTPPPSGALPPVPPSLPSGSRPTPLPPRNTQADRSYAELFTAFQRQQQVMTRMRAANDEHIRNEEGLRADLLAMTHRYLKAQATAEELEKRCNAAEQRAERLASQLEEEKQLTRRIGHSPESLLSPRMWHVEQESLVIRERQNDDRGDTATVSAGTVDSSEYVSIDLSSTSSLRPEVPPEEVLRLIRSINLQSLEVARACIASATFRPGVRKIQADNKMVVDLTEGIGCILVQMLRSRDHSKNKSVVELCLRTLLCYHVSKLIEDWPFHAQAKRKSRESDKDDLDEPSSADKEFSEGVESALRDIATILSLSGSPGQPSSIVRSHRDRIGSTLDSLLKTAENLACQMKDGCFEGPSSAEYSFLYARPGATFNKDLMHRHGAQQSMAIWKSSSKKSVQILCTREVGLARLHRTPVSPSSASTHSGSSGRGLPSPRKEIEVLSKVTVAFESDLDK</sequence>
<dbReference type="EMBL" id="LNZH02000102">
    <property type="protein sequence ID" value="OCB91190.1"/>
    <property type="molecule type" value="Genomic_DNA"/>
</dbReference>
<feature type="compositionally biased region" description="Basic and acidic residues" evidence="2">
    <location>
        <begin position="12"/>
        <end position="33"/>
    </location>
</feature>
<feature type="region of interest" description="Disordered" evidence="2">
    <location>
        <begin position="493"/>
        <end position="518"/>
    </location>
</feature>
<dbReference type="Proteomes" id="UP000757232">
    <property type="component" value="Unassembled WGS sequence"/>
</dbReference>
<dbReference type="OrthoDB" id="3257647at2759"/>
<keyword evidence="1" id="KW-0175">Coiled coil</keyword>
<evidence type="ECO:0000256" key="1">
    <source>
        <dbReference type="SAM" id="Coils"/>
    </source>
</evidence>
<feature type="region of interest" description="Disordered" evidence="2">
    <location>
        <begin position="358"/>
        <end position="378"/>
    </location>
</feature>
<feature type="coiled-coil region" evidence="1">
    <location>
        <begin position="154"/>
        <end position="199"/>
    </location>
</feature>
<name>A0A9Q5I4D8_SANBA</name>
<evidence type="ECO:0000313" key="3">
    <source>
        <dbReference type="EMBL" id="OCB91190.1"/>
    </source>
</evidence>
<evidence type="ECO:0000313" key="4">
    <source>
        <dbReference type="Proteomes" id="UP000757232"/>
    </source>
</evidence>
<gene>
    <name evidence="3" type="ORF">A7U60_g1599</name>
</gene>
<reference evidence="3" key="1">
    <citation type="submission" date="2016-06" db="EMBL/GenBank/DDBJ databases">
        <title>Draft Genome sequence of the fungus Inonotus baumii.</title>
        <authorList>
            <person name="Zhu H."/>
            <person name="Lin W."/>
        </authorList>
    </citation>
    <scope>NUCLEOTIDE SEQUENCE</scope>
    <source>
        <strain evidence="3">821</strain>
    </source>
</reference>
<comment type="caution">
    <text evidence="3">The sequence shown here is derived from an EMBL/GenBank/DDBJ whole genome shotgun (WGS) entry which is preliminary data.</text>
</comment>
<accession>A0A9Q5I4D8</accession>
<organism evidence="3 4">
    <name type="scientific">Sanghuangporus baumii</name>
    <name type="common">Phellinus baumii</name>
    <dbReference type="NCBI Taxonomy" id="108892"/>
    <lineage>
        <taxon>Eukaryota</taxon>
        <taxon>Fungi</taxon>
        <taxon>Dikarya</taxon>
        <taxon>Basidiomycota</taxon>
        <taxon>Agaricomycotina</taxon>
        <taxon>Agaricomycetes</taxon>
        <taxon>Hymenochaetales</taxon>
        <taxon>Hymenochaetaceae</taxon>
        <taxon>Sanghuangporus</taxon>
    </lineage>
</organism>
<feature type="region of interest" description="Disordered" evidence="2">
    <location>
        <begin position="1"/>
        <end position="114"/>
    </location>
</feature>
<feature type="compositionally biased region" description="Low complexity" evidence="2">
    <location>
        <begin position="498"/>
        <end position="515"/>
    </location>
</feature>
<proteinExistence type="predicted"/>
<protein>
    <submittedName>
        <fullName evidence="3">Uncharacterized protein</fullName>
    </submittedName>
</protein>